<dbReference type="InterPro" id="IPR029036">
    <property type="entry name" value="P5CR_dimer"/>
</dbReference>
<keyword evidence="4" id="KW-0963">Cytoplasm</keyword>
<reference evidence="10 11" key="1">
    <citation type="submission" date="2015-11" db="EMBL/GenBank/DDBJ databases">
        <authorList>
            <consortium name="Pathogen Informatics"/>
        </authorList>
    </citation>
    <scope>NUCLEOTIDE SEQUENCE [LARGE SCALE GENOMIC DNA]</scope>
    <source>
        <strain evidence="10 11">006A-0059</strain>
    </source>
</reference>
<feature type="binding site" evidence="6">
    <location>
        <begin position="63"/>
        <end position="66"/>
    </location>
    <ligand>
        <name>NADP(+)</name>
        <dbReference type="ChEBI" id="CHEBI:58349"/>
    </ligand>
</feature>
<keyword evidence="11" id="KW-1185">Reference proteome</keyword>
<dbReference type="NCBIfam" id="TIGR00112">
    <property type="entry name" value="proC"/>
    <property type="match status" value="1"/>
</dbReference>
<dbReference type="SUPFAM" id="SSF48179">
    <property type="entry name" value="6-phosphogluconate dehydrogenase C-terminal domain-like"/>
    <property type="match status" value="1"/>
</dbReference>
<dbReference type="PROSITE" id="PS00521">
    <property type="entry name" value="P5CR"/>
    <property type="match status" value="1"/>
</dbReference>
<comment type="pathway">
    <text evidence="4 7">Amino-acid biosynthesis; L-proline biosynthesis; L-proline from L-glutamate 5-semialdehyde: step 1/1.</text>
</comment>
<dbReference type="NCBIfam" id="NF008839">
    <property type="entry name" value="PRK11880.2-4"/>
    <property type="match status" value="1"/>
</dbReference>
<dbReference type="EMBL" id="FAVB01000002">
    <property type="protein sequence ID" value="CUU77856.1"/>
    <property type="molecule type" value="Genomic_DNA"/>
</dbReference>
<dbReference type="AlphaFoldDB" id="A0A0S4RUW1"/>
<dbReference type="InterPro" id="IPR008927">
    <property type="entry name" value="6-PGluconate_DH-like_C_sf"/>
</dbReference>
<name>A0A0S4RUW1_CAMHY</name>
<dbReference type="InterPro" id="IPR028939">
    <property type="entry name" value="P5C_Rdtase_cat_N"/>
</dbReference>
<dbReference type="EC" id="1.5.1.2" evidence="4 5"/>
<keyword evidence="2 4" id="KW-0521">NADP</keyword>
<dbReference type="Gene3D" id="3.40.50.720">
    <property type="entry name" value="NAD(P)-binding Rossmann-like Domain"/>
    <property type="match status" value="1"/>
</dbReference>
<evidence type="ECO:0000256" key="6">
    <source>
        <dbReference type="PIRSR" id="PIRSR000193-1"/>
    </source>
</evidence>
<gene>
    <name evidence="4 10" type="primary">proC</name>
    <name evidence="10" type="ORF">ERS686654_00899</name>
</gene>
<accession>A0A0S4RUW1</accession>
<keyword evidence="4 7" id="KW-0641">Proline biosynthesis</keyword>
<feature type="domain" description="Pyrroline-5-carboxylate reductase catalytic N-terminal" evidence="8">
    <location>
        <begin position="2"/>
        <end position="88"/>
    </location>
</feature>
<dbReference type="InterPro" id="IPR000304">
    <property type="entry name" value="Pyrroline-COOH_reductase"/>
</dbReference>
<protein>
    <recommendedName>
        <fullName evidence="4 5">Pyrroline-5-carboxylate reductase</fullName>
        <shortName evidence="4">P5C reductase</shortName>
        <shortName evidence="4">P5CR</shortName>
        <ecNumber evidence="4 5">1.5.1.2</ecNumber>
    </recommendedName>
    <alternativeName>
        <fullName evidence="4">PCA reductase</fullName>
    </alternativeName>
</protein>
<dbReference type="PIRSF" id="PIRSF000193">
    <property type="entry name" value="Pyrrol-5-carb_rd"/>
    <property type="match status" value="1"/>
</dbReference>
<dbReference type="RefSeq" id="WP_059435073.1">
    <property type="nucleotide sequence ID" value="NZ_FAVB01000002.1"/>
</dbReference>
<dbReference type="SUPFAM" id="SSF51735">
    <property type="entry name" value="NAD(P)-binding Rossmann-fold domains"/>
    <property type="match status" value="1"/>
</dbReference>
<sequence>MKIYILGGGNMGTAMAYGLKNSGFDVIIVGRDKAKLVKLKEAGFSVELYGDVFDIKDKNIILAVKPYALQSVSNLLKGDAKVCISVLARTGLELLKSHIKAQNYAVCLPNIAAKFNSSITPFMSEGDTLLISQILNGFGSSVKLETKNELDVASVLGGCAPAYLALIAEALSNAGVLEGLKKDDANILVSGLFNGFSKLLASSHPALIKEAVCSPGGTTIEGVAELEKYAVRSAFIEAVKASTKKQRS</sequence>
<comment type="similarity">
    <text evidence="1 4 7">Belongs to the pyrroline-5-carboxylate reductase family.</text>
</comment>
<comment type="catalytic activity">
    <reaction evidence="4 7">
        <text>L-proline + NADP(+) = (S)-1-pyrroline-5-carboxylate + NADPH + 2 H(+)</text>
        <dbReference type="Rhea" id="RHEA:14109"/>
        <dbReference type="ChEBI" id="CHEBI:15378"/>
        <dbReference type="ChEBI" id="CHEBI:17388"/>
        <dbReference type="ChEBI" id="CHEBI:57783"/>
        <dbReference type="ChEBI" id="CHEBI:58349"/>
        <dbReference type="ChEBI" id="CHEBI:60039"/>
        <dbReference type="EC" id="1.5.1.2"/>
    </reaction>
</comment>
<dbReference type="Pfam" id="PF03807">
    <property type="entry name" value="F420_oxidored"/>
    <property type="match status" value="1"/>
</dbReference>
<proteinExistence type="inferred from homology"/>
<comment type="subcellular location">
    <subcellularLocation>
        <location evidence="4">Cytoplasm</location>
    </subcellularLocation>
</comment>
<dbReference type="PANTHER" id="PTHR11645:SF0">
    <property type="entry name" value="PYRROLINE-5-CARBOXYLATE REDUCTASE 3"/>
    <property type="match status" value="1"/>
</dbReference>
<dbReference type="Proteomes" id="UP000052237">
    <property type="component" value="Unassembled WGS sequence"/>
</dbReference>
<dbReference type="HAMAP" id="MF_01925">
    <property type="entry name" value="P5C_reductase"/>
    <property type="match status" value="1"/>
</dbReference>
<dbReference type="GO" id="GO:0055129">
    <property type="term" value="P:L-proline biosynthetic process"/>
    <property type="evidence" value="ECO:0007669"/>
    <property type="project" value="UniProtKB-UniRule"/>
</dbReference>
<organism evidence="10 11">
    <name type="scientific">Campylobacter hyointestinalis subsp. hyointestinalis</name>
    <dbReference type="NCBI Taxonomy" id="91352"/>
    <lineage>
        <taxon>Bacteria</taxon>
        <taxon>Pseudomonadati</taxon>
        <taxon>Campylobacterota</taxon>
        <taxon>Epsilonproteobacteria</taxon>
        <taxon>Campylobacterales</taxon>
        <taxon>Campylobacteraceae</taxon>
        <taxon>Campylobacter</taxon>
    </lineage>
</organism>
<evidence type="ECO:0000313" key="10">
    <source>
        <dbReference type="EMBL" id="CUU77856.1"/>
    </source>
</evidence>
<evidence type="ECO:0000256" key="3">
    <source>
        <dbReference type="ARBA" id="ARBA00023002"/>
    </source>
</evidence>
<evidence type="ECO:0000256" key="5">
    <source>
        <dbReference type="NCBIfam" id="TIGR00112"/>
    </source>
</evidence>
<keyword evidence="3 4" id="KW-0560">Oxidoreductase</keyword>
<evidence type="ECO:0000256" key="1">
    <source>
        <dbReference type="ARBA" id="ARBA00005525"/>
    </source>
</evidence>
<evidence type="ECO:0000259" key="8">
    <source>
        <dbReference type="Pfam" id="PF03807"/>
    </source>
</evidence>
<evidence type="ECO:0000256" key="2">
    <source>
        <dbReference type="ARBA" id="ARBA00022857"/>
    </source>
</evidence>
<comment type="catalytic activity">
    <reaction evidence="4">
        <text>L-proline + NAD(+) = (S)-1-pyrroline-5-carboxylate + NADH + 2 H(+)</text>
        <dbReference type="Rhea" id="RHEA:14105"/>
        <dbReference type="ChEBI" id="CHEBI:15378"/>
        <dbReference type="ChEBI" id="CHEBI:17388"/>
        <dbReference type="ChEBI" id="CHEBI:57540"/>
        <dbReference type="ChEBI" id="CHEBI:57945"/>
        <dbReference type="ChEBI" id="CHEBI:60039"/>
        <dbReference type="EC" id="1.5.1.2"/>
    </reaction>
</comment>
<evidence type="ECO:0000259" key="9">
    <source>
        <dbReference type="Pfam" id="PF14748"/>
    </source>
</evidence>
<keyword evidence="4 7" id="KW-0028">Amino-acid biosynthesis</keyword>
<dbReference type="GO" id="GO:0004735">
    <property type="term" value="F:pyrroline-5-carboxylate reductase activity"/>
    <property type="evidence" value="ECO:0007669"/>
    <property type="project" value="UniProtKB-UniRule"/>
</dbReference>
<dbReference type="PANTHER" id="PTHR11645">
    <property type="entry name" value="PYRROLINE-5-CARBOXYLATE REDUCTASE"/>
    <property type="match status" value="1"/>
</dbReference>
<comment type="function">
    <text evidence="4">Catalyzes the reduction of 1-pyrroline-5-carboxylate (PCA) to L-proline.</text>
</comment>
<feature type="binding site" evidence="6">
    <location>
        <begin position="6"/>
        <end position="11"/>
    </location>
    <ligand>
        <name>NADP(+)</name>
        <dbReference type="ChEBI" id="CHEBI:58349"/>
    </ligand>
</feature>
<dbReference type="UniPathway" id="UPA00098">
    <property type="reaction ID" value="UER00361"/>
</dbReference>
<dbReference type="Gene3D" id="1.10.3730.10">
    <property type="entry name" value="ProC C-terminal domain-like"/>
    <property type="match status" value="1"/>
</dbReference>
<dbReference type="InterPro" id="IPR036291">
    <property type="entry name" value="NAD(P)-bd_dom_sf"/>
</dbReference>
<evidence type="ECO:0000256" key="7">
    <source>
        <dbReference type="RuleBase" id="RU003903"/>
    </source>
</evidence>
<dbReference type="FunFam" id="1.10.3730.10:FF:000001">
    <property type="entry name" value="Pyrroline-5-carboxylate reductase"/>
    <property type="match status" value="1"/>
</dbReference>
<dbReference type="GO" id="GO:0005737">
    <property type="term" value="C:cytoplasm"/>
    <property type="evidence" value="ECO:0007669"/>
    <property type="project" value="UniProtKB-SubCell"/>
</dbReference>
<dbReference type="Pfam" id="PF14748">
    <property type="entry name" value="P5CR_dimer"/>
    <property type="match status" value="1"/>
</dbReference>
<evidence type="ECO:0000256" key="4">
    <source>
        <dbReference type="HAMAP-Rule" id="MF_01925"/>
    </source>
</evidence>
<feature type="domain" description="Pyrroline-5-carboxylate reductase dimerisation" evidence="9">
    <location>
        <begin position="148"/>
        <end position="247"/>
    </location>
</feature>
<dbReference type="InterPro" id="IPR053790">
    <property type="entry name" value="P5CR-like_CS"/>
</dbReference>
<comment type="caution">
    <text evidence="10">The sequence shown here is derived from an EMBL/GenBank/DDBJ whole genome shotgun (WGS) entry which is preliminary data.</text>
</comment>
<evidence type="ECO:0000313" key="11">
    <source>
        <dbReference type="Proteomes" id="UP000052237"/>
    </source>
</evidence>